<proteinExistence type="predicted"/>
<evidence type="ECO:0000313" key="1">
    <source>
        <dbReference type="EMBL" id="KAF0031150.1"/>
    </source>
</evidence>
<dbReference type="AlphaFoldDB" id="A0A6A4SGY8"/>
<dbReference type="Proteomes" id="UP000438429">
    <property type="component" value="Unassembled WGS sequence"/>
</dbReference>
<comment type="caution">
    <text evidence="1">The sequence shown here is derived from an EMBL/GenBank/DDBJ whole genome shotgun (WGS) entry which is preliminary data.</text>
</comment>
<gene>
    <name evidence="1" type="ORF">F2P81_015705</name>
</gene>
<accession>A0A6A4SGY8</accession>
<protein>
    <submittedName>
        <fullName evidence="1">Uncharacterized protein</fullName>
    </submittedName>
</protein>
<dbReference type="EMBL" id="VEVO01000014">
    <property type="protein sequence ID" value="KAF0031150.1"/>
    <property type="molecule type" value="Genomic_DNA"/>
</dbReference>
<reference evidence="1 2" key="1">
    <citation type="submission" date="2019-06" db="EMBL/GenBank/DDBJ databases">
        <title>Draft genomes of female and male turbot (Scophthalmus maximus).</title>
        <authorList>
            <person name="Xu H."/>
            <person name="Xu X.-W."/>
            <person name="Shao C."/>
            <person name="Chen S."/>
        </authorList>
    </citation>
    <scope>NUCLEOTIDE SEQUENCE [LARGE SCALE GENOMIC DNA]</scope>
    <source>
        <strain evidence="1">Ysfricsl-2016a</strain>
        <tissue evidence="1">Blood</tissue>
    </source>
</reference>
<name>A0A6A4SGY8_SCOMX</name>
<sequence>MNYAWRPPAGIRRRLCARAAPEGGRPSCTGIAEGTAAHSCETERNAKMCNTGHVKDIPKVSVLLRLLRAAFSLIINESVRSERERGGEKTAAQVVDSAVQCVTLKSQDANRAFLRSAP</sequence>
<organism evidence="1 2">
    <name type="scientific">Scophthalmus maximus</name>
    <name type="common">Turbot</name>
    <name type="synonym">Psetta maxima</name>
    <dbReference type="NCBI Taxonomy" id="52904"/>
    <lineage>
        <taxon>Eukaryota</taxon>
        <taxon>Metazoa</taxon>
        <taxon>Chordata</taxon>
        <taxon>Craniata</taxon>
        <taxon>Vertebrata</taxon>
        <taxon>Euteleostomi</taxon>
        <taxon>Actinopterygii</taxon>
        <taxon>Neopterygii</taxon>
        <taxon>Teleostei</taxon>
        <taxon>Neoteleostei</taxon>
        <taxon>Acanthomorphata</taxon>
        <taxon>Carangaria</taxon>
        <taxon>Pleuronectiformes</taxon>
        <taxon>Pleuronectoidei</taxon>
        <taxon>Scophthalmidae</taxon>
        <taxon>Scophthalmus</taxon>
    </lineage>
</organism>
<evidence type="ECO:0000313" key="2">
    <source>
        <dbReference type="Proteomes" id="UP000438429"/>
    </source>
</evidence>